<dbReference type="Proteomes" id="UP000523007">
    <property type="component" value="Unassembled WGS sequence"/>
</dbReference>
<organism evidence="2 3">
    <name type="scientific">Lipingzhangella halophila</name>
    <dbReference type="NCBI Taxonomy" id="1783352"/>
    <lineage>
        <taxon>Bacteria</taxon>
        <taxon>Bacillati</taxon>
        <taxon>Actinomycetota</taxon>
        <taxon>Actinomycetes</taxon>
        <taxon>Streptosporangiales</taxon>
        <taxon>Nocardiopsidaceae</taxon>
        <taxon>Lipingzhangella</taxon>
    </lineage>
</organism>
<protein>
    <submittedName>
        <fullName evidence="2">Fatty acid desaturase</fullName>
    </submittedName>
</protein>
<feature type="transmembrane region" description="Helical" evidence="1">
    <location>
        <begin position="50"/>
        <end position="68"/>
    </location>
</feature>
<name>A0A7W7RMQ0_9ACTN</name>
<dbReference type="EMBL" id="JACHJT010000001">
    <property type="protein sequence ID" value="MBB4934286.1"/>
    <property type="molecule type" value="Genomic_DNA"/>
</dbReference>
<evidence type="ECO:0000313" key="3">
    <source>
        <dbReference type="Proteomes" id="UP000523007"/>
    </source>
</evidence>
<gene>
    <name evidence="2" type="ORF">F4561_005106</name>
</gene>
<reference evidence="2 3" key="1">
    <citation type="submission" date="2020-08" db="EMBL/GenBank/DDBJ databases">
        <title>Sequencing the genomes of 1000 actinobacteria strains.</title>
        <authorList>
            <person name="Klenk H.-P."/>
        </authorList>
    </citation>
    <scope>NUCLEOTIDE SEQUENCE [LARGE SCALE GENOMIC DNA]</scope>
    <source>
        <strain evidence="2 3">DSM 102030</strain>
    </source>
</reference>
<evidence type="ECO:0000256" key="1">
    <source>
        <dbReference type="SAM" id="Phobius"/>
    </source>
</evidence>
<dbReference type="RefSeq" id="WP_184582242.1">
    <property type="nucleotide sequence ID" value="NZ_JACHJT010000001.1"/>
</dbReference>
<dbReference type="AlphaFoldDB" id="A0A7W7RMQ0"/>
<sequence length="78" mass="8576">MRRGRVKAPLGSHERPYSALRFRFVLAVFGAAILLIGAVLAIALSDSPPLMIILAAGFVAACFNVYWVRQRLQHEQPG</sequence>
<keyword evidence="1" id="KW-1133">Transmembrane helix</keyword>
<proteinExistence type="predicted"/>
<keyword evidence="3" id="KW-1185">Reference proteome</keyword>
<comment type="caution">
    <text evidence="2">The sequence shown here is derived from an EMBL/GenBank/DDBJ whole genome shotgun (WGS) entry which is preliminary data.</text>
</comment>
<feature type="transmembrane region" description="Helical" evidence="1">
    <location>
        <begin position="20"/>
        <end position="44"/>
    </location>
</feature>
<keyword evidence="1" id="KW-0812">Transmembrane</keyword>
<evidence type="ECO:0000313" key="2">
    <source>
        <dbReference type="EMBL" id="MBB4934286.1"/>
    </source>
</evidence>
<keyword evidence="1" id="KW-0472">Membrane</keyword>
<accession>A0A7W7RMQ0</accession>